<evidence type="ECO:0000256" key="3">
    <source>
        <dbReference type="ARBA" id="ARBA00022692"/>
    </source>
</evidence>
<evidence type="ECO:0000256" key="1">
    <source>
        <dbReference type="ARBA" id="ARBA00004651"/>
    </source>
</evidence>
<feature type="signal peptide" evidence="8">
    <location>
        <begin position="1"/>
        <end position="20"/>
    </location>
</feature>
<dbReference type="GO" id="GO:0005886">
    <property type="term" value="C:plasma membrane"/>
    <property type="evidence" value="ECO:0007669"/>
    <property type="project" value="UniProtKB-SubCell"/>
</dbReference>
<protein>
    <submittedName>
        <fullName evidence="10">Secretion system protein</fullName>
    </submittedName>
</protein>
<feature type="chain" id="PRO_5038544378" evidence="8">
    <location>
        <begin position="21"/>
        <end position="212"/>
    </location>
</feature>
<evidence type="ECO:0000256" key="6">
    <source>
        <dbReference type="SAM" id="MobiDB-lite"/>
    </source>
</evidence>
<accession>A0A2S4A1V4</accession>
<reference evidence="10 11" key="1">
    <citation type="submission" date="2018-01" db="EMBL/GenBank/DDBJ databases">
        <title>Arthrobacter sp. nov., from glaciers in China.</title>
        <authorList>
            <person name="Liu Q."/>
            <person name="Xin Y.-H."/>
        </authorList>
    </citation>
    <scope>NUCLEOTIDE SEQUENCE [LARGE SCALE GENOMIC DNA]</scope>
    <source>
        <strain evidence="10 11">HLT2-12-2</strain>
    </source>
</reference>
<feature type="transmembrane region" description="Helical" evidence="7">
    <location>
        <begin position="180"/>
        <end position="209"/>
    </location>
</feature>
<evidence type="ECO:0000256" key="2">
    <source>
        <dbReference type="ARBA" id="ARBA00022475"/>
    </source>
</evidence>
<feature type="transmembrane region" description="Helical" evidence="7">
    <location>
        <begin position="138"/>
        <end position="159"/>
    </location>
</feature>
<keyword evidence="11" id="KW-1185">Reference proteome</keyword>
<dbReference type="RefSeq" id="WP_103463821.1">
    <property type="nucleotide sequence ID" value="NZ_PPXC01000001.1"/>
</dbReference>
<evidence type="ECO:0000256" key="8">
    <source>
        <dbReference type="SAM" id="SignalP"/>
    </source>
</evidence>
<evidence type="ECO:0000313" key="10">
    <source>
        <dbReference type="EMBL" id="POH75162.1"/>
    </source>
</evidence>
<evidence type="ECO:0000256" key="7">
    <source>
        <dbReference type="SAM" id="Phobius"/>
    </source>
</evidence>
<dbReference type="InterPro" id="IPR018076">
    <property type="entry name" value="T2SS_GspF_dom"/>
</dbReference>
<keyword evidence="3 7" id="KW-0812">Transmembrane</keyword>
<keyword evidence="5 7" id="KW-0472">Membrane</keyword>
<sequence>MTGSILVLAFSMVASWCLWGASSVAAMRAQGHHDPSGPTWQNSQAKKLVPGVAGRKHRRQQPGGSDEPAAGIEDVPLLLELLGTALDTGLTVPGALRLVAGVSAERIRESLLRVVAGLEIGASWHNAWEGNMGRPDVAQIHTALSFAALTGAAAAPLLHAQAQQYRRTASRQAEKRAAALGVKLVVPLGLCSLPAFIALGVVPVVMAMIPAL</sequence>
<dbReference type="EMBL" id="PPXC01000001">
    <property type="protein sequence ID" value="POH75162.1"/>
    <property type="molecule type" value="Genomic_DNA"/>
</dbReference>
<keyword evidence="4 7" id="KW-1133">Transmembrane helix</keyword>
<dbReference type="Proteomes" id="UP000237061">
    <property type="component" value="Unassembled WGS sequence"/>
</dbReference>
<keyword evidence="8" id="KW-0732">Signal</keyword>
<proteinExistence type="predicted"/>
<dbReference type="PANTHER" id="PTHR35007:SF3">
    <property type="entry name" value="POSSIBLE CONSERVED ALANINE RICH MEMBRANE PROTEIN"/>
    <property type="match status" value="1"/>
</dbReference>
<feature type="domain" description="Type II secretion system protein GspF" evidence="9">
    <location>
        <begin position="79"/>
        <end position="200"/>
    </location>
</feature>
<gene>
    <name evidence="10" type="ORF">CVS27_00690</name>
</gene>
<dbReference type="Pfam" id="PF00482">
    <property type="entry name" value="T2SSF"/>
    <property type="match status" value="1"/>
</dbReference>
<evidence type="ECO:0000259" key="9">
    <source>
        <dbReference type="Pfam" id="PF00482"/>
    </source>
</evidence>
<comment type="caution">
    <text evidence="10">The sequence shown here is derived from an EMBL/GenBank/DDBJ whole genome shotgun (WGS) entry which is preliminary data.</text>
</comment>
<organism evidence="10 11">
    <name type="scientific">Arthrobacter glacialis</name>
    <dbReference type="NCBI Taxonomy" id="1664"/>
    <lineage>
        <taxon>Bacteria</taxon>
        <taxon>Bacillati</taxon>
        <taxon>Actinomycetota</taxon>
        <taxon>Actinomycetes</taxon>
        <taxon>Micrococcales</taxon>
        <taxon>Micrococcaceae</taxon>
        <taxon>Arthrobacter</taxon>
    </lineage>
</organism>
<dbReference type="PANTHER" id="PTHR35007">
    <property type="entry name" value="INTEGRAL MEMBRANE PROTEIN-RELATED"/>
    <property type="match status" value="1"/>
</dbReference>
<name>A0A2S4A1V4_ARTGL</name>
<evidence type="ECO:0000256" key="4">
    <source>
        <dbReference type="ARBA" id="ARBA00022989"/>
    </source>
</evidence>
<comment type="subcellular location">
    <subcellularLocation>
        <location evidence="1">Cell membrane</location>
        <topology evidence="1">Multi-pass membrane protein</topology>
    </subcellularLocation>
</comment>
<evidence type="ECO:0000313" key="11">
    <source>
        <dbReference type="Proteomes" id="UP000237061"/>
    </source>
</evidence>
<keyword evidence="2" id="KW-1003">Cell membrane</keyword>
<evidence type="ECO:0000256" key="5">
    <source>
        <dbReference type="ARBA" id="ARBA00023136"/>
    </source>
</evidence>
<dbReference type="AlphaFoldDB" id="A0A2S4A1V4"/>
<feature type="region of interest" description="Disordered" evidence="6">
    <location>
        <begin position="29"/>
        <end position="70"/>
    </location>
</feature>